<dbReference type="CDD" id="cd01427">
    <property type="entry name" value="HAD_like"/>
    <property type="match status" value="1"/>
</dbReference>
<proteinExistence type="predicted"/>
<dbReference type="GO" id="GO:0003824">
    <property type="term" value="F:catalytic activity"/>
    <property type="evidence" value="ECO:0007669"/>
    <property type="project" value="UniProtKB-ARBA"/>
</dbReference>
<dbReference type="InterPro" id="IPR023214">
    <property type="entry name" value="HAD_sf"/>
</dbReference>
<evidence type="ECO:0008006" key="3">
    <source>
        <dbReference type="Google" id="ProtNLM"/>
    </source>
</evidence>
<comment type="caution">
    <text evidence="1">The sequence shown here is derived from an EMBL/GenBank/DDBJ whole genome shotgun (WGS) entry which is preliminary data.</text>
</comment>
<sequence>MTSAVHQKCASIGISSIHTERIISNFHDAIGWDASVNGLKPSAPLSAGTWNEIVELSSSSLFEAGLHIEHEEVLGWHQNLGDIHSEDLPLIKNMPRFLQHLKHHGIMISICTSDDRAATNACMQNWGITDLVDFSICGDEVGEECKPSPQPLLELCRRAGLSPDECFVVGDTSNDTKMGSRSGAGFVVGVLTGSGTTEQLLETGADIVLPHIGYLTDLLLLSASPSSSVVDEFFSMSDEFVSLNDDFFALNDEFVPLNESMSPIKKVKAV</sequence>
<keyword evidence="2" id="KW-1185">Reference proteome</keyword>
<dbReference type="EMBL" id="JALLBG020000303">
    <property type="protein sequence ID" value="KAL3756484.1"/>
    <property type="molecule type" value="Genomic_DNA"/>
</dbReference>
<dbReference type="Gene3D" id="3.40.50.1000">
    <property type="entry name" value="HAD superfamily/HAD-like"/>
    <property type="match status" value="1"/>
</dbReference>
<dbReference type="InterPro" id="IPR050155">
    <property type="entry name" value="HAD-like_hydrolase_sf"/>
</dbReference>
<organism evidence="1 2">
    <name type="scientific">Discostella pseudostelligera</name>
    <dbReference type="NCBI Taxonomy" id="259834"/>
    <lineage>
        <taxon>Eukaryota</taxon>
        <taxon>Sar</taxon>
        <taxon>Stramenopiles</taxon>
        <taxon>Ochrophyta</taxon>
        <taxon>Bacillariophyta</taxon>
        <taxon>Coscinodiscophyceae</taxon>
        <taxon>Thalassiosirophycidae</taxon>
        <taxon>Stephanodiscales</taxon>
        <taxon>Stephanodiscaceae</taxon>
        <taxon>Discostella</taxon>
    </lineage>
</organism>
<dbReference type="InterPro" id="IPR036412">
    <property type="entry name" value="HAD-like_sf"/>
</dbReference>
<accession>A0ABD3LXK7</accession>
<evidence type="ECO:0000313" key="1">
    <source>
        <dbReference type="EMBL" id="KAL3756484.1"/>
    </source>
</evidence>
<protein>
    <recommendedName>
        <fullName evidence="3">HAD family hydrolase</fullName>
    </recommendedName>
</protein>
<evidence type="ECO:0000313" key="2">
    <source>
        <dbReference type="Proteomes" id="UP001530293"/>
    </source>
</evidence>
<dbReference type="AlphaFoldDB" id="A0ABD3LXK7"/>
<dbReference type="Pfam" id="PF13419">
    <property type="entry name" value="HAD_2"/>
    <property type="match status" value="1"/>
</dbReference>
<dbReference type="PANTHER" id="PTHR43434:SF22">
    <property type="entry name" value="PHOSPHOGLYCOLATE PHOSPHATASE"/>
    <property type="match status" value="1"/>
</dbReference>
<reference evidence="1 2" key="1">
    <citation type="submission" date="2024-10" db="EMBL/GenBank/DDBJ databases">
        <title>Updated reference genomes for cyclostephanoid diatoms.</title>
        <authorList>
            <person name="Roberts W.R."/>
            <person name="Alverson A.J."/>
        </authorList>
    </citation>
    <scope>NUCLEOTIDE SEQUENCE [LARGE SCALE GENOMIC DNA]</scope>
    <source>
        <strain evidence="1 2">AJA232-27</strain>
    </source>
</reference>
<dbReference type="Proteomes" id="UP001530293">
    <property type="component" value="Unassembled WGS sequence"/>
</dbReference>
<dbReference type="PANTHER" id="PTHR43434">
    <property type="entry name" value="PHOSPHOGLYCOLATE PHOSPHATASE"/>
    <property type="match status" value="1"/>
</dbReference>
<name>A0ABD3LXK7_9STRA</name>
<dbReference type="SUPFAM" id="SSF56784">
    <property type="entry name" value="HAD-like"/>
    <property type="match status" value="1"/>
</dbReference>
<gene>
    <name evidence="1" type="ORF">ACHAWU_009878</name>
</gene>
<dbReference type="InterPro" id="IPR041492">
    <property type="entry name" value="HAD_2"/>
</dbReference>